<evidence type="ECO:0000256" key="6">
    <source>
        <dbReference type="SAM" id="SignalP"/>
    </source>
</evidence>
<evidence type="ECO:0000256" key="5">
    <source>
        <dbReference type="ARBA" id="ARBA00023180"/>
    </source>
</evidence>
<evidence type="ECO:0000313" key="8">
    <source>
        <dbReference type="Proteomes" id="UP001190700"/>
    </source>
</evidence>
<sequence>MTWLHVFSALVLFCAKVSNVWSYAFINPKGMPCEYRFCEGDFDLTYNNPGLCTTINGTVRISGAFTHRPACLTNITGDFITQHNTQITDFTGLETLIQVGTHVTIWNNPLLQNLNGLDGLKVIGYIARVQALTDSNLLIQENPKLVNLDGFSNLTVVYGDFRIVANAALKNLWGLKSMYFVEGLFEIDANPQLLTLHGLEALRMGGQR</sequence>
<dbReference type="InterPro" id="IPR051648">
    <property type="entry name" value="CWI-Assembly_Regulator"/>
</dbReference>
<evidence type="ECO:0000256" key="3">
    <source>
        <dbReference type="ARBA" id="ARBA00022525"/>
    </source>
</evidence>
<proteinExistence type="predicted"/>
<dbReference type="SUPFAM" id="SSF52058">
    <property type="entry name" value="L domain-like"/>
    <property type="match status" value="2"/>
</dbReference>
<dbReference type="Gene3D" id="3.80.20.20">
    <property type="entry name" value="Receptor L-domain"/>
    <property type="match status" value="1"/>
</dbReference>
<dbReference type="PANTHER" id="PTHR31018">
    <property type="entry name" value="SPORULATION-SPECIFIC PROTEIN-RELATED"/>
    <property type="match status" value="1"/>
</dbReference>
<keyword evidence="4 6" id="KW-0732">Signal</keyword>
<evidence type="ECO:0000256" key="4">
    <source>
        <dbReference type="ARBA" id="ARBA00022729"/>
    </source>
</evidence>
<accession>A0AAE0GVC1</accession>
<comment type="subcellular location">
    <subcellularLocation>
        <location evidence="1">Secreted</location>
        <location evidence="1">Cell wall</location>
    </subcellularLocation>
</comment>
<dbReference type="InterPro" id="IPR036941">
    <property type="entry name" value="Rcpt_L-dom_sf"/>
</dbReference>
<dbReference type="Proteomes" id="UP001190700">
    <property type="component" value="Unassembled WGS sequence"/>
</dbReference>
<keyword evidence="5" id="KW-0325">Glycoprotein</keyword>
<evidence type="ECO:0000256" key="1">
    <source>
        <dbReference type="ARBA" id="ARBA00004191"/>
    </source>
</evidence>
<organism evidence="7 8">
    <name type="scientific">Cymbomonas tetramitiformis</name>
    <dbReference type="NCBI Taxonomy" id="36881"/>
    <lineage>
        <taxon>Eukaryota</taxon>
        <taxon>Viridiplantae</taxon>
        <taxon>Chlorophyta</taxon>
        <taxon>Pyramimonadophyceae</taxon>
        <taxon>Pyramimonadales</taxon>
        <taxon>Pyramimonadaceae</taxon>
        <taxon>Cymbomonas</taxon>
    </lineage>
</organism>
<feature type="signal peptide" evidence="6">
    <location>
        <begin position="1"/>
        <end position="22"/>
    </location>
</feature>
<evidence type="ECO:0000256" key="2">
    <source>
        <dbReference type="ARBA" id="ARBA00022512"/>
    </source>
</evidence>
<dbReference type="AlphaFoldDB" id="A0AAE0GVC1"/>
<keyword evidence="2" id="KW-0134">Cell wall</keyword>
<comment type="caution">
    <text evidence="7">The sequence shown here is derived from an EMBL/GenBank/DDBJ whole genome shotgun (WGS) entry which is preliminary data.</text>
</comment>
<gene>
    <name evidence="7" type="ORF">CYMTET_7612</name>
</gene>
<evidence type="ECO:0008006" key="9">
    <source>
        <dbReference type="Google" id="ProtNLM"/>
    </source>
</evidence>
<keyword evidence="3" id="KW-0964">Secreted</keyword>
<name>A0AAE0GVC1_9CHLO</name>
<keyword evidence="8" id="KW-1185">Reference proteome</keyword>
<evidence type="ECO:0000313" key="7">
    <source>
        <dbReference type="EMBL" id="KAK3284756.1"/>
    </source>
</evidence>
<reference evidence="7 8" key="1">
    <citation type="journal article" date="2015" name="Genome Biol. Evol.">
        <title>Comparative Genomics of a Bacterivorous Green Alga Reveals Evolutionary Causalities and Consequences of Phago-Mixotrophic Mode of Nutrition.</title>
        <authorList>
            <person name="Burns J.A."/>
            <person name="Paasch A."/>
            <person name="Narechania A."/>
            <person name="Kim E."/>
        </authorList>
    </citation>
    <scope>NUCLEOTIDE SEQUENCE [LARGE SCALE GENOMIC DNA]</scope>
    <source>
        <strain evidence="7 8">PLY_AMNH</strain>
    </source>
</reference>
<dbReference type="EMBL" id="LGRX02002159">
    <property type="protein sequence ID" value="KAK3284756.1"/>
    <property type="molecule type" value="Genomic_DNA"/>
</dbReference>
<feature type="chain" id="PRO_5041978386" description="Receptor L-domain domain-containing protein" evidence="6">
    <location>
        <begin position="23"/>
        <end position="208"/>
    </location>
</feature>
<dbReference type="PANTHER" id="PTHR31018:SF3">
    <property type="entry name" value="RECEPTOR PROTEIN-TYROSINE KINASE"/>
    <property type="match status" value="1"/>
</dbReference>
<protein>
    <recommendedName>
        <fullName evidence="9">Receptor L-domain domain-containing protein</fullName>
    </recommendedName>
</protein>